<gene>
    <name evidence="1" type="ORF">J437_LFUL017390</name>
</gene>
<dbReference type="OrthoDB" id="158360at2759"/>
<organism evidence="1 2">
    <name type="scientific">Ladona fulva</name>
    <name type="common">Scarce chaser dragonfly</name>
    <name type="synonym">Libellula fulva</name>
    <dbReference type="NCBI Taxonomy" id="123851"/>
    <lineage>
        <taxon>Eukaryota</taxon>
        <taxon>Metazoa</taxon>
        <taxon>Ecdysozoa</taxon>
        <taxon>Arthropoda</taxon>
        <taxon>Hexapoda</taxon>
        <taxon>Insecta</taxon>
        <taxon>Pterygota</taxon>
        <taxon>Palaeoptera</taxon>
        <taxon>Odonata</taxon>
        <taxon>Epiprocta</taxon>
        <taxon>Anisoptera</taxon>
        <taxon>Libelluloidea</taxon>
        <taxon>Libellulidae</taxon>
        <taxon>Ladona</taxon>
    </lineage>
</organism>
<reference evidence="1" key="2">
    <citation type="submission" date="2017-10" db="EMBL/GenBank/DDBJ databases">
        <title>Ladona fulva Genome sequencing and assembly.</title>
        <authorList>
            <person name="Murali S."/>
            <person name="Richards S."/>
            <person name="Bandaranaike D."/>
            <person name="Bellair M."/>
            <person name="Blankenburg K."/>
            <person name="Chao H."/>
            <person name="Dinh H."/>
            <person name="Doddapaneni H."/>
            <person name="Dugan-Rocha S."/>
            <person name="Elkadiri S."/>
            <person name="Gnanaolivu R."/>
            <person name="Hernandez B."/>
            <person name="Skinner E."/>
            <person name="Javaid M."/>
            <person name="Lee S."/>
            <person name="Li M."/>
            <person name="Ming W."/>
            <person name="Munidasa M."/>
            <person name="Muniz J."/>
            <person name="Nguyen L."/>
            <person name="Hughes D."/>
            <person name="Osuji N."/>
            <person name="Pu L.-L."/>
            <person name="Puazo M."/>
            <person name="Qu C."/>
            <person name="Quiroz J."/>
            <person name="Raj R."/>
            <person name="Weissenberger G."/>
            <person name="Xin Y."/>
            <person name="Zou X."/>
            <person name="Han Y."/>
            <person name="Worley K."/>
            <person name="Muzny D."/>
            <person name="Gibbs R."/>
        </authorList>
    </citation>
    <scope>NUCLEOTIDE SEQUENCE</scope>
    <source>
        <strain evidence="1">Sampled in the wild</strain>
    </source>
</reference>
<evidence type="ECO:0000313" key="2">
    <source>
        <dbReference type="Proteomes" id="UP000792457"/>
    </source>
</evidence>
<evidence type="ECO:0000313" key="1">
    <source>
        <dbReference type="EMBL" id="KAG8235422.1"/>
    </source>
</evidence>
<feature type="non-terminal residue" evidence="1">
    <location>
        <position position="1"/>
    </location>
</feature>
<sequence>MEQLYHITNKISIETQHCFERLEKTTGEETQRLMLDIQDKIAEIDRNCEKLDTWPYKLPLTRRQAAKLKVDNLKYDNQHMKAALRIFQSRLYEREREQREREELLSRRWDVNTPARDQETSILIGHSLQHNLSLQ</sequence>
<accession>A0A8K0KIZ8</accession>
<comment type="caution">
    <text evidence="1">The sequence shown here is derived from an EMBL/GenBank/DDBJ whole genome shotgun (WGS) entry which is preliminary data.</text>
</comment>
<protein>
    <submittedName>
        <fullName evidence="1">Uncharacterized protein</fullName>
    </submittedName>
</protein>
<reference evidence="1" key="1">
    <citation type="submission" date="2013-04" db="EMBL/GenBank/DDBJ databases">
        <authorList>
            <person name="Qu J."/>
            <person name="Murali S.C."/>
            <person name="Bandaranaike D."/>
            <person name="Bellair M."/>
            <person name="Blankenburg K."/>
            <person name="Chao H."/>
            <person name="Dinh H."/>
            <person name="Doddapaneni H."/>
            <person name="Downs B."/>
            <person name="Dugan-Rocha S."/>
            <person name="Elkadiri S."/>
            <person name="Gnanaolivu R.D."/>
            <person name="Hernandez B."/>
            <person name="Javaid M."/>
            <person name="Jayaseelan J.C."/>
            <person name="Lee S."/>
            <person name="Li M."/>
            <person name="Ming W."/>
            <person name="Munidasa M."/>
            <person name="Muniz J."/>
            <person name="Nguyen L."/>
            <person name="Ongeri F."/>
            <person name="Osuji N."/>
            <person name="Pu L.-L."/>
            <person name="Puazo M."/>
            <person name="Qu C."/>
            <person name="Quiroz J."/>
            <person name="Raj R."/>
            <person name="Weissenberger G."/>
            <person name="Xin Y."/>
            <person name="Zou X."/>
            <person name="Han Y."/>
            <person name="Richards S."/>
            <person name="Worley K."/>
            <person name="Muzny D."/>
            <person name="Gibbs R."/>
        </authorList>
    </citation>
    <scope>NUCLEOTIDE SEQUENCE</scope>
    <source>
        <strain evidence="1">Sampled in the wild</strain>
    </source>
</reference>
<proteinExistence type="predicted"/>
<keyword evidence="2" id="KW-1185">Reference proteome</keyword>
<name>A0A8K0KIZ8_LADFU</name>
<dbReference type="EMBL" id="KZ308907">
    <property type="protein sequence ID" value="KAG8235422.1"/>
    <property type="molecule type" value="Genomic_DNA"/>
</dbReference>
<dbReference type="Proteomes" id="UP000792457">
    <property type="component" value="Unassembled WGS sequence"/>
</dbReference>
<dbReference type="AlphaFoldDB" id="A0A8K0KIZ8"/>